<feature type="region of interest" description="Disordered" evidence="5">
    <location>
        <begin position="271"/>
        <end position="294"/>
    </location>
</feature>
<comment type="subcellular location">
    <subcellularLocation>
        <location evidence="1">Membrane</location>
        <topology evidence="1">Multi-pass membrane protein</topology>
    </subcellularLocation>
</comment>
<feature type="transmembrane region" description="Helical" evidence="6">
    <location>
        <begin position="20"/>
        <end position="39"/>
    </location>
</feature>
<keyword evidence="4 6" id="KW-0472">Membrane</keyword>
<evidence type="ECO:0000256" key="5">
    <source>
        <dbReference type="SAM" id="MobiDB-lite"/>
    </source>
</evidence>
<evidence type="ECO:0000313" key="7">
    <source>
        <dbReference type="EMBL" id="KAF1917550.1"/>
    </source>
</evidence>
<keyword evidence="2 6" id="KW-0812">Transmembrane</keyword>
<dbReference type="Proteomes" id="UP000800096">
    <property type="component" value="Unassembled WGS sequence"/>
</dbReference>
<reference evidence="7" key="1">
    <citation type="journal article" date="2020" name="Stud. Mycol.">
        <title>101 Dothideomycetes genomes: a test case for predicting lifestyles and emergence of pathogens.</title>
        <authorList>
            <person name="Haridas S."/>
            <person name="Albert R."/>
            <person name="Binder M."/>
            <person name="Bloem J."/>
            <person name="Labutti K."/>
            <person name="Salamov A."/>
            <person name="Andreopoulos B."/>
            <person name="Baker S."/>
            <person name="Barry K."/>
            <person name="Bills G."/>
            <person name="Bluhm B."/>
            <person name="Cannon C."/>
            <person name="Castanera R."/>
            <person name="Culley D."/>
            <person name="Daum C."/>
            <person name="Ezra D."/>
            <person name="Gonzalez J."/>
            <person name="Henrissat B."/>
            <person name="Kuo A."/>
            <person name="Liang C."/>
            <person name="Lipzen A."/>
            <person name="Lutzoni F."/>
            <person name="Magnuson J."/>
            <person name="Mondo S."/>
            <person name="Nolan M."/>
            <person name="Ohm R."/>
            <person name="Pangilinan J."/>
            <person name="Park H.-J."/>
            <person name="Ramirez L."/>
            <person name="Alfaro M."/>
            <person name="Sun H."/>
            <person name="Tritt A."/>
            <person name="Yoshinaga Y."/>
            <person name="Zwiers L.-H."/>
            <person name="Turgeon B."/>
            <person name="Goodwin S."/>
            <person name="Spatafora J."/>
            <person name="Crous P."/>
            <person name="Grigoriev I."/>
        </authorList>
    </citation>
    <scope>NUCLEOTIDE SEQUENCE</scope>
    <source>
        <strain evidence="7">HMLAC05119</strain>
    </source>
</reference>
<dbReference type="InterPro" id="IPR007568">
    <property type="entry name" value="RTA1"/>
</dbReference>
<evidence type="ECO:0000313" key="8">
    <source>
        <dbReference type="Proteomes" id="UP000800096"/>
    </source>
</evidence>
<dbReference type="EMBL" id="ML979134">
    <property type="protein sequence ID" value="KAF1917550.1"/>
    <property type="molecule type" value="Genomic_DNA"/>
</dbReference>
<gene>
    <name evidence="7" type="ORF">BDU57DRAFT_168958</name>
</gene>
<dbReference type="GO" id="GO:0016020">
    <property type="term" value="C:membrane"/>
    <property type="evidence" value="ECO:0007669"/>
    <property type="project" value="UniProtKB-SubCell"/>
</dbReference>
<evidence type="ECO:0000256" key="2">
    <source>
        <dbReference type="ARBA" id="ARBA00022692"/>
    </source>
</evidence>
<evidence type="ECO:0000256" key="4">
    <source>
        <dbReference type="ARBA" id="ARBA00023136"/>
    </source>
</evidence>
<sequence length="294" mass="32864">MPELQKYKGAVYIWDYVPSLPLAVAFAALFALVTAAHTWKMYRTRIWFCIPFVIGGIGEVAGYVCRVLAFNNTGSLALFVCQALLLLLPPVLFAASLYMVYSRVVRSVSGARFSLISPVWCTRIFVIGDWFCLNIQSTGGGLTANVKHQEIGDGIVVAGLALQILLFCFFLGCCVKFHINFSKHLKASGESTDVPWKMILQMLYATSAIISARNIFRLVEYIMGKGSYLFAYEWPIYVFDGALMLIVMVVFYVWYPDQLVWERTESMIELTSDGGDSERTKTGCSGIRHNSNNA</sequence>
<dbReference type="PANTHER" id="PTHR31465:SF27">
    <property type="entry name" value="DOMAIN PROTEIN, PUTATIVE (AFU_ORTHOLOGUE AFUA_3G01030)-RELATED"/>
    <property type="match status" value="1"/>
</dbReference>
<evidence type="ECO:0000256" key="1">
    <source>
        <dbReference type="ARBA" id="ARBA00004141"/>
    </source>
</evidence>
<protein>
    <submittedName>
        <fullName evidence="7">RTA1 like protein-domain-containing protein</fullName>
    </submittedName>
</protein>
<feature type="transmembrane region" description="Helical" evidence="6">
    <location>
        <begin position="156"/>
        <end position="177"/>
    </location>
</feature>
<feature type="transmembrane region" description="Helical" evidence="6">
    <location>
        <begin position="198"/>
        <end position="216"/>
    </location>
</feature>
<feature type="transmembrane region" description="Helical" evidence="6">
    <location>
        <begin position="236"/>
        <end position="255"/>
    </location>
</feature>
<proteinExistence type="predicted"/>
<feature type="transmembrane region" description="Helical" evidence="6">
    <location>
        <begin position="46"/>
        <end position="70"/>
    </location>
</feature>
<keyword evidence="3 6" id="KW-1133">Transmembrane helix</keyword>
<dbReference type="AlphaFoldDB" id="A0A6A5QRU4"/>
<dbReference type="PANTHER" id="PTHR31465">
    <property type="entry name" value="PROTEIN RTA1-RELATED"/>
    <property type="match status" value="1"/>
</dbReference>
<name>A0A6A5QRU4_AMPQU</name>
<organism evidence="7 8">
    <name type="scientific">Ampelomyces quisqualis</name>
    <name type="common">Powdery mildew agent</name>
    <dbReference type="NCBI Taxonomy" id="50730"/>
    <lineage>
        <taxon>Eukaryota</taxon>
        <taxon>Fungi</taxon>
        <taxon>Dikarya</taxon>
        <taxon>Ascomycota</taxon>
        <taxon>Pezizomycotina</taxon>
        <taxon>Dothideomycetes</taxon>
        <taxon>Pleosporomycetidae</taxon>
        <taxon>Pleosporales</taxon>
        <taxon>Pleosporineae</taxon>
        <taxon>Phaeosphaeriaceae</taxon>
        <taxon>Ampelomyces</taxon>
    </lineage>
</organism>
<feature type="transmembrane region" description="Helical" evidence="6">
    <location>
        <begin position="113"/>
        <end position="136"/>
    </location>
</feature>
<evidence type="ECO:0000256" key="6">
    <source>
        <dbReference type="SAM" id="Phobius"/>
    </source>
</evidence>
<accession>A0A6A5QRU4</accession>
<keyword evidence="8" id="KW-1185">Reference proteome</keyword>
<evidence type="ECO:0000256" key="3">
    <source>
        <dbReference type="ARBA" id="ARBA00022989"/>
    </source>
</evidence>
<dbReference type="OrthoDB" id="3358017at2759"/>
<feature type="transmembrane region" description="Helical" evidence="6">
    <location>
        <begin position="76"/>
        <end position="101"/>
    </location>
</feature>
<dbReference type="Pfam" id="PF04479">
    <property type="entry name" value="RTA1"/>
    <property type="match status" value="1"/>
</dbReference>